<evidence type="ECO:0000313" key="2">
    <source>
        <dbReference type="Proteomes" id="UP000092444"/>
    </source>
</evidence>
<keyword evidence="2" id="KW-1185">Reference proteome</keyword>
<protein>
    <submittedName>
        <fullName evidence="1">Uncharacterized protein</fullName>
    </submittedName>
</protein>
<organism evidence="1 2">
    <name type="scientific">Glossina morsitans morsitans</name>
    <name type="common">Savannah tsetse fly</name>
    <dbReference type="NCBI Taxonomy" id="37546"/>
    <lineage>
        <taxon>Eukaryota</taxon>
        <taxon>Metazoa</taxon>
        <taxon>Ecdysozoa</taxon>
        <taxon>Arthropoda</taxon>
        <taxon>Hexapoda</taxon>
        <taxon>Insecta</taxon>
        <taxon>Pterygota</taxon>
        <taxon>Neoptera</taxon>
        <taxon>Endopterygota</taxon>
        <taxon>Diptera</taxon>
        <taxon>Brachycera</taxon>
        <taxon>Muscomorpha</taxon>
        <taxon>Hippoboscoidea</taxon>
        <taxon>Glossinidae</taxon>
        <taxon>Glossina</taxon>
    </lineage>
</organism>
<dbReference type="Proteomes" id="UP000092444">
    <property type="component" value="Unassembled WGS sequence"/>
</dbReference>
<accession>A0A1B0G1P9</accession>
<evidence type="ECO:0000313" key="1">
    <source>
        <dbReference type="EnsemblMetazoa" id="GMOY007211-PA"/>
    </source>
</evidence>
<sequence>MPIRRLYVMPSMTQINVRAFRNLFSTLVLCWRFSMLLEDCQCPVHSQEIARPTTLDWCNWWQTHITRLDPSFVIEVILAPRCKVLTNPLCMNLQNVECKVKVTVVFLNVLKM</sequence>
<dbReference type="AlphaFoldDB" id="A0A1B0G1P9"/>
<dbReference type="VEuPathDB" id="VectorBase:GMOY007211"/>
<dbReference type="EMBL" id="CCAG010012825">
    <property type="status" value="NOT_ANNOTATED_CDS"/>
    <property type="molecule type" value="Genomic_DNA"/>
</dbReference>
<proteinExistence type="predicted"/>
<name>A0A1B0G1P9_GLOMM</name>
<reference evidence="1" key="1">
    <citation type="submission" date="2020-05" db="UniProtKB">
        <authorList>
            <consortium name="EnsemblMetazoa"/>
        </authorList>
    </citation>
    <scope>IDENTIFICATION</scope>
    <source>
        <strain evidence="1">Yale</strain>
    </source>
</reference>
<dbReference type="EnsemblMetazoa" id="GMOY007211-RA">
    <property type="protein sequence ID" value="GMOY007211-PA"/>
    <property type="gene ID" value="GMOY007211"/>
</dbReference>